<dbReference type="AlphaFoldDB" id="A0A834SZ58"/>
<dbReference type="EMBL" id="JAAIUW010000010">
    <property type="protein sequence ID" value="KAF7811977.1"/>
    <property type="molecule type" value="Genomic_DNA"/>
</dbReference>
<organism evidence="1 2">
    <name type="scientific">Senna tora</name>
    <dbReference type="NCBI Taxonomy" id="362788"/>
    <lineage>
        <taxon>Eukaryota</taxon>
        <taxon>Viridiplantae</taxon>
        <taxon>Streptophyta</taxon>
        <taxon>Embryophyta</taxon>
        <taxon>Tracheophyta</taxon>
        <taxon>Spermatophyta</taxon>
        <taxon>Magnoliopsida</taxon>
        <taxon>eudicotyledons</taxon>
        <taxon>Gunneridae</taxon>
        <taxon>Pentapetalae</taxon>
        <taxon>rosids</taxon>
        <taxon>fabids</taxon>
        <taxon>Fabales</taxon>
        <taxon>Fabaceae</taxon>
        <taxon>Caesalpinioideae</taxon>
        <taxon>Cassia clade</taxon>
        <taxon>Senna</taxon>
    </lineage>
</organism>
<sequence length="110" mass="12549">MENPRLPHYLPPPFAIENEVVQNIQPLVTSREEGNFESQSKIDHASDTLSYSQISSETSFKSAYSWKVTSDSSKDDNRQTPLGMPFITPCYLFPNRRTALVETIDRQDPL</sequence>
<evidence type="ECO:0000313" key="2">
    <source>
        <dbReference type="Proteomes" id="UP000634136"/>
    </source>
</evidence>
<protein>
    <submittedName>
        <fullName evidence="1">Uncharacterized protein</fullName>
    </submittedName>
</protein>
<accession>A0A834SZ58</accession>
<gene>
    <name evidence="1" type="ORF">G2W53_032953</name>
</gene>
<name>A0A834SZ58_9FABA</name>
<keyword evidence="2" id="KW-1185">Reference proteome</keyword>
<dbReference type="Proteomes" id="UP000634136">
    <property type="component" value="Unassembled WGS sequence"/>
</dbReference>
<proteinExistence type="predicted"/>
<comment type="caution">
    <text evidence="1">The sequence shown here is derived from an EMBL/GenBank/DDBJ whole genome shotgun (WGS) entry which is preliminary data.</text>
</comment>
<reference evidence="1" key="1">
    <citation type="submission" date="2020-09" db="EMBL/GenBank/DDBJ databases">
        <title>Genome-Enabled Discovery of Anthraquinone Biosynthesis in Senna tora.</title>
        <authorList>
            <person name="Kang S.-H."/>
            <person name="Pandey R.P."/>
            <person name="Lee C.-M."/>
            <person name="Sim J.-S."/>
            <person name="Jeong J.-T."/>
            <person name="Choi B.-S."/>
            <person name="Jung M."/>
            <person name="Ginzburg D."/>
            <person name="Zhao K."/>
            <person name="Won S.Y."/>
            <person name="Oh T.-J."/>
            <person name="Yu Y."/>
            <person name="Kim N.-H."/>
            <person name="Lee O.R."/>
            <person name="Lee T.-H."/>
            <person name="Bashyal P."/>
            <person name="Kim T.-S."/>
            <person name="Lee W.-H."/>
            <person name="Kawkins C."/>
            <person name="Kim C.-K."/>
            <person name="Kim J.S."/>
            <person name="Ahn B.O."/>
            <person name="Rhee S.Y."/>
            <person name="Sohng J.K."/>
        </authorList>
    </citation>
    <scope>NUCLEOTIDE SEQUENCE</scope>
    <source>
        <tissue evidence="1">Leaf</tissue>
    </source>
</reference>
<evidence type="ECO:0000313" key="1">
    <source>
        <dbReference type="EMBL" id="KAF7811977.1"/>
    </source>
</evidence>